<feature type="repeat" description="TPR" evidence="1">
    <location>
        <begin position="426"/>
        <end position="459"/>
    </location>
</feature>
<protein>
    <submittedName>
        <fullName evidence="3">Tetratricopeptide repeat protein</fullName>
    </submittedName>
</protein>
<dbReference type="EMBL" id="JALNMH010000002">
    <property type="protein sequence ID" value="MCK7592732.1"/>
    <property type="molecule type" value="Genomic_DNA"/>
</dbReference>
<dbReference type="PANTHER" id="PTHR12558">
    <property type="entry name" value="CELL DIVISION CYCLE 16,23,27"/>
    <property type="match status" value="1"/>
</dbReference>
<name>A0ABT0GDW4_9GAMM</name>
<evidence type="ECO:0000256" key="1">
    <source>
        <dbReference type="PROSITE-ProRule" id="PRU00339"/>
    </source>
</evidence>
<feature type="transmembrane region" description="Helical" evidence="2">
    <location>
        <begin position="28"/>
        <end position="49"/>
    </location>
</feature>
<dbReference type="InterPro" id="IPR011990">
    <property type="entry name" value="TPR-like_helical_dom_sf"/>
</dbReference>
<dbReference type="PANTHER" id="PTHR12558:SF13">
    <property type="entry name" value="CELL DIVISION CYCLE PROTEIN 27 HOMOLOG"/>
    <property type="match status" value="1"/>
</dbReference>
<evidence type="ECO:0000256" key="2">
    <source>
        <dbReference type="SAM" id="Phobius"/>
    </source>
</evidence>
<gene>
    <name evidence="3" type="ORF">M0G41_03510</name>
</gene>
<sequence>MNTAQRPVQAPKSGLWAELRRRNVIRMAGLYLVGAWLIVQVAETVLPIFHTPDWVLQTLIVLIALGFLPALVFSWLYELTPDGLKRDSEVPVDSAIASRTAKRLDMLTLAAVAVLLAVIAADRFWPSAGAPVRPPPVSTAAALAIKPTVPAQATTGAAPAGHTPGLIAVLPFRNRSVRPEDAFFAEGVHDDLLTQLSKVAAFRVISRTSMMRYTDTTKSVPEIAAELGAAVVLEGAVQRAGDQVRITVQLIDGASDVHVWAESYDRALTTDSIFAIQADIAQAVAKAMEVALSADESSSLRTGMTQNLDAYEAFLQGTLLSDSSTLSPETSRQAIAAFDRAIALDPDFAEAHARKAHVQLLSFWLALGPRALREAGRDSLAEARRLAPDNIETLLAQAYEYYWGQQDYARAQQTLDQILARLPDHAAALETSAYVARRDGRFDDAFDYFERALAINPQEVDVIHSLVELLFIIRGDFDAAEAMLQRAARLGADNRVRAIWIQEARGDLDAAWAEVDGPVQNFFPVPARIAIKSRDPARIAQALSPELWPHDQRSVGDFPELYAMVEAVAALALGQQEQARQLLQAIKARLEQRSDPYPSRWLGNAYYHPCDLPGMLGDLEGVRAAEADYLANARRDEWGSRGVHLSLAMAFSRAGDPERALHYLDRLIERYGPHTYAWFAPEPGFDSLREHPRFLAYQAAYQQWAAERRE</sequence>
<keyword evidence="2" id="KW-0472">Membrane</keyword>
<reference evidence="3" key="1">
    <citation type="submission" date="2022-04" db="EMBL/GenBank/DDBJ databases">
        <title>Lysobacter sp. CAU 1642 isolated from sea sand.</title>
        <authorList>
            <person name="Kim W."/>
        </authorList>
    </citation>
    <scope>NUCLEOTIDE SEQUENCE</scope>
    <source>
        <strain evidence="3">CAU 1642</strain>
    </source>
</reference>
<dbReference type="SMART" id="SM00028">
    <property type="entry name" value="TPR"/>
    <property type="match status" value="2"/>
</dbReference>
<dbReference type="NCBIfam" id="NF047558">
    <property type="entry name" value="TPR_END_plus"/>
    <property type="match status" value="1"/>
</dbReference>
<dbReference type="Gene3D" id="1.25.40.10">
    <property type="entry name" value="Tetratricopeptide repeat domain"/>
    <property type="match status" value="2"/>
</dbReference>
<keyword evidence="4" id="KW-1185">Reference proteome</keyword>
<keyword evidence="1" id="KW-0802">TPR repeat</keyword>
<dbReference type="SUPFAM" id="SSF48452">
    <property type="entry name" value="TPR-like"/>
    <property type="match status" value="1"/>
</dbReference>
<evidence type="ECO:0000313" key="3">
    <source>
        <dbReference type="EMBL" id="MCK7592732.1"/>
    </source>
</evidence>
<dbReference type="Gene3D" id="3.40.50.10070">
    <property type="entry name" value="TolB, N-terminal domain"/>
    <property type="match status" value="1"/>
</dbReference>
<dbReference type="Proteomes" id="UP001431449">
    <property type="component" value="Unassembled WGS sequence"/>
</dbReference>
<accession>A0ABT0GDW4</accession>
<keyword evidence="2" id="KW-1133">Transmembrane helix</keyword>
<comment type="caution">
    <text evidence="3">The sequence shown here is derived from an EMBL/GenBank/DDBJ whole genome shotgun (WGS) entry which is preliminary data.</text>
</comment>
<evidence type="ECO:0000313" key="4">
    <source>
        <dbReference type="Proteomes" id="UP001431449"/>
    </source>
</evidence>
<dbReference type="RefSeq" id="WP_248205071.1">
    <property type="nucleotide sequence ID" value="NZ_JALNMH010000002.1"/>
</dbReference>
<keyword evidence="2" id="KW-0812">Transmembrane</keyword>
<dbReference type="InterPro" id="IPR019734">
    <property type="entry name" value="TPR_rpt"/>
</dbReference>
<dbReference type="Pfam" id="PF13432">
    <property type="entry name" value="TPR_16"/>
    <property type="match status" value="2"/>
</dbReference>
<organism evidence="3 4">
    <name type="scientific">Pseudomarimonas salicorniae</name>
    <dbReference type="NCBI Taxonomy" id="2933270"/>
    <lineage>
        <taxon>Bacteria</taxon>
        <taxon>Pseudomonadati</taxon>
        <taxon>Pseudomonadota</taxon>
        <taxon>Gammaproteobacteria</taxon>
        <taxon>Lysobacterales</taxon>
        <taxon>Lysobacteraceae</taxon>
        <taxon>Pseudomarimonas</taxon>
    </lineage>
</organism>
<dbReference type="PROSITE" id="PS50005">
    <property type="entry name" value="TPR"/>
    <property type="match status" value="1"/>
</dbReference>
<feature type="transmembrane region" description="Helical" evidence="2">
    <location>
        <begin position="106"/>
        <end position="125"/>
    </location>
</feature>
<feature type="transmembrane region" description="Helical" evidence="2">
    <location>
        <begin position="55"/>
        <end position="77"/>
    </location>
</feature>
<proteinExistence type="predicted"/>